<proteinExistence type="predicted"/>
<name>A0AAV2TD68_CALDB</name>
<evidence type="ECO:0000313" key="2">
    <source>
        <dbReference type="Proteomes" id="UP001497525"/>
    </source>
</evidence>
<dbReference type="GO" id="GO:0030332">
    <property type="term" value="F:cyclin binding"/>
    <property type="evidence" value="ECO:0007669"/>
    <property type="project" value="TreeGrafter"/>
</dbReference>
<dbReference type="AlphaFoldDB" id="A0AAV2TD68"/>
<protein>
    <submittedName>
        <fullName evidence="1">Uncharacterized protein</fullName>
    </submittedName>
</protein>
<dbReference type="PANTHER" id="PTHR47196:SF1">
    <property type="entry name" value="KELCH DOMAIN-CONTAINING PROTEIN 9"/>
    <property type="match status" value="1"/>
</dbReference>
<accession>A0AAV2TD68</accession>
<organism evidence="1 2">
    <name type="scientific">Calicophoron daubneyi</name>
    <name type="common">Rumen fluke</name>
    <name type="synonym">Paramphistomum daubneyi</name>
    <dbReference type="NCBI Taxonomy" id="300641"/>
    <lineage>
        <taxon>Eukaryota</taxon>
        <taxon>Metazoa</taxon>
        <taxon>Spiralia</taxon>
        <taxon>Lophotrochozoa</taxon>
        <taxon>Platyhelminthes</taxon>
        <taxon>Trematoda</taxon>
        <taxon>Digenea</taxon>
        <taxon>Plagiorchiida</taxon>
        <taxon>Pronocephalata</taxon>
        <taxon>Paramphistomoidea</taxon>
        <taxon>Paramphistomidae</taxon>
        <taxon>Calicophoron</taxon>
    </lineage>
</organism>
<dbReference type="InterPro" id="IPR042941">
    <property type="entry name" value="KLDC9"/>
</dbReference>
<dbReference type="EMBL" id="CAXLJL010000168">
    <property type="protein sequence ID" value="CAL5134009.1"/>
    <property type="molecule type" value="Genomic_DNA"/>
</dbReference>
<reference evidence="1" key="1">
    <citation type="submission" date="2024-06" db="EMBL/GenBank/DDBJ databases">
        <authorList>
            <person name="Liu X."/>
            <person name="Lenzi L."/>
            <person name="Haldenby T S."/>
            <person name="Uol C."/>
        </authorList>
    </citation>
    <scope>NUCLEOTIDE SEQUENCE</scope>
</reference>
<comment type="caution">
    <text evidence="1">The sequence shown here is derived from an EMBL/GenBank/DDBJ whole genome shotgun (WGS) entry which is preliminary data.</text>
</comment>
<dbReference type="InterPro" id="IPR015915">
    <property type="entry name" value="Kelch-typ_b-propeller"/>
</dbReference>
<dbReference type="PANTHER" id="PTHR47196">
    <property type="entry name" value="KELCH DOMAIN-CONTAINING PROTEIN 9"/>
    <property type="match status" value="1"/>
</dbReference>
<dbReference type="Gene3D" id="2.120.10.80">
    <property type="entry name" value="Kelch-type beta propeller"/>
    <property type="match status" value="1"/>
</dbReference>
<evidence type="ECO:0000313" key="1">
    <source>
        <dbReference type="EMBL" id="CAL5134009.1"/>
    </source>
</evidence>
<dbReference type="SUPFAM" id="SSF117281">
    <property type="entry name" value="Kelch motif"/>
    <property type="match status" value="1"/>
</dbReference>
<dbReference type="Proteomes" id="UP001497525">
    <property type="component" value="Unassembled WGS sequence"/>
</dbReference>
<gene>
    <name evidence="1" type="ORF">CDAUBV1_LOCUS7224</name>
</gene>
<sequence length="374" mass="40227">MATKSDLCQLQWNPVDVSSGPALRDHAGTIVGDYLYVHGGQNLAGTSNSVPLNGFYRIQISPAVGQWMDLTTADSPTLSQHACVSFNEQYLIFIGGWTGQVRTPSIHTFDTLSQSWLPPATSPPLLTGFPDGAGLSAHSAVPMKSDGSFSATFIVGREGSLRIQRKAGNVYLLYGKFSTKKGAQYTYREANPGIVVSSRSYHTSSVLSPTSVMDIGGRSSNPIEVISWARSSTNFGSDLPGPLQCPPTQCDLVSRLLQEMRMSKVSMRKSFVNKEICLRGHAAIPGDEGVFVTAGEGFNALKHGPLEDAYVVDFSKGRIKEGLQYVGRLHNPRAYAVYGVHATDATAWMHGGLGPGGRVCKTLLQLGDLQAEDE</sequence>